<dbReference type="STRING" id="1122240.GCA_000620105_00545"/>
<name>A0A2S0P7J1_9NEIS</name>
<feature type="transmembrane region" description="Helical" evidence="7">
    <location>
        <begin position="213"/>
        <end position="237"/>
    </location>
</feature>
<evidence type="ECO:0000256" key="7">
    <source>
        <dbReference type="SAM" id="Phobius"/>
    </source>
</evidence>
<dbReference type="KEGG" id="maer:DAI18_04020"/>
<dbReference type="RefSeq" id="WP_107888791.1">
    <property type="nucleotide sequence ID" value="NZ_CP028519.1"/>
</dbReference>
<evidence type="ECO:0000256" key="1">
    <source>
        <dbReference type="ARBA" id="ARBA00004141"/>
    </source>
</evidence>
<dbReference type="SUPFAM" id="SSF161070">
    <property type="entry name" value="SNF-like"/>
    <property type="match status" value="1"/>
</dbReference>
<dbReference type="AlphaFoldDB" id="A0A2S0P7J1"/>
<dbReference type="GO" id="GO:0016020">
    <property type="term" value="C:membrane"/>
    <property type="evidence" value="ECO:0007669"/>
    <property type="project" value="UniProtKB-SubCell"/>
</dbReference>
<dbReference type="PROSITE" id="PS00610">
    <property type="entry name" value="NA_NEUROTRAN_SYMP_1"/>
    <property type="match status" value="1"/>
</dbReference>
<keyword evidence="9" id="KW-1185">Reference proteome</keyword>
<feature type="transmembrane region" description="Helical" evidence="7">
    <location>
        <begin position="85"/>
        <end position="113"/>
    </location>
</feature>
<dbReference type="Pfam" id="PF00209">
    <property type="entry name" value="SNF"/>
    <property type="match status" value="2"/>
</dbReference>
<dbReference type="OrthoDB" id="9762833at2"/>
<feature type="transmembrane region" description="Helical" evidence="7">
    <location>
        <begin position="341"/>
        <end position="362"/>
    </location>
</feature>
<keyword evidence="3 6" id="KW-0812">Transmembrane</keyword>
<evidence type="ECO:0000256" key="2">
    <source>
        <dbReference type="ARBA" id="ARBA00022448"/>
    </source>
</evidence>
<gene>
    <name evidence="8" type="ORF">DAI18_04020</name>
</gene>
<dbReference type="InterPro" id="IPR000175">
    <property type="entry name" value="Na/ntran_symport"/>
</dbReference>
<accession>A0A2S0P7J1</accession>
<evidence type="ECO:0000256" key="4">
    <source>
        <dbReference type="ARBA" id="ARBA00022989"/>
    </source>
</evidence>
<evidence type="ECO:0000256" key="5">
    <source>
        <dbReference type="ARBA" id="ARBA00023136"/>
    </source>
</evidence>
<dbReference type="CDD" id="cd10336">
    <property type="entry name" value="SLC6sbd_Tyt1-Like"/>
    <property type="match status" value="1"/>
</dbReference>
<organism evidence="8 9">
    <name type="scientific">Microvirgula aerodenitrificans</name>
    <dbReference type="NCBI Taxonomy" id="57480"/>
    <lineage>
        <taxon>Bacteria</taxon>
        <taxon>Pseudomonadati</taxon>
        <taxon>Pseudomonadota</taxon>
        <taxon>Betaproteobacteria</taxon>
        <taxon>Neisseriales</taxon>
        <taxon>Aquaspirillaceae</taxon>
        <taxon>Microvirgula</taxon>
    </lineage>
</organism>
<feature type="transmembrane region" description="Helical" evidence="7">
    <location>
        <begin position="415"/>
        <end position="437"/>
    </location>
</feature>
<keyword evidence="5 7" id="KW-0472">Membrane</keyword>
<dbReference type="Proteomes" id="UP000244173">
    <property type="component" value="Chromosome"/>
</dbReference>
<comment type="subcellular location">
    <subcellularLocation>
        <location evidence="1">Membrane</location>
        <topology evidence="1">Multi-pass membrane protein</topology>
    </subcellularLocation>
</comment>
<dbReference type="InterPro" id="IPR047218">
    <property type="entry name" value="YocR/YhdH-like"/>
</dbReference>
<evidence type="ECO:0000256" key="3">
    <source>
        <dbReference type="ARBA" id="ARBA00022692"/>
    </source>
</evidence>
<keyword evidence="4 7" id="KW-1133">Transmembrane helix</keyword>
<dbReference type="GO" id="GO:0015293">
    <property type="term" value="F:symporter activity"/>
    <property type="evidence" value="ECO:0007669"/>
    <property type="project" value="UniProtKB-KW"/>
</dbReference>
<proteinExistence type="inferred from homology"/>
<feature type="transmembrane region" description="Helical" evidence="7">
    <location>
        <begin position="173"/>
        <end position="201"/>
    </location>
</feature>
<dbReference type="PANTHER" id="PTHR42948">
    <property type="entry name" value="TRANSPORTER"/>
    <property type="match status" value="1"/>
</dbReference>
<feature type="transmembrane region" description="Helical" evidence="7">
    <location>
        <begin position="40"/>
        <end position="59"/>
    </location>
</feature>
<feature type="transmembrane region" description="Helical" evidence="7">
    <location>
        <begin position="382"/>
        <end position="403"/>
    </location>
</feature>
<evidence type="ECO:0000313" key="9">
    <source>
        <dbReference type="Proteomes" id="UP000244173"/>
    </source>
</evidence>
<comment type="similarity">
    <text evidence="6">Belongs to the sodium:neurotransmitter symporter (SNF) (TC 2.A.22) family.</text>
</comment>
<dbReference type="NCBIfam" id="NF037979">
    <property type="entry name" value="Na_transp"/>
    <property type="match status" value="1"/>
</dbReference>
<dbReference type="PROSITE" id="PS50267">
    <property type="entry name" value="NA_NEUROTRAN_SYMP_3"/>
    <property type="match status" value="1"/>
</dbReference>
<keyword evidence="6" id="KW-0769">Symport</keyword>
<dbReference type="EMBL" id="CP028519">
    <property type="protein sequence ID" value="AVY93301.1"/>
    <property type="molecule type" value="Genomic_DNA"/>
</dbReference>
<feature type="transmembrane region" description="Helical" evidence="7">
    <location>
        <begin position="140"/>
        <end position="161"/>
    </location>
</feature>
<evidence type="ECO:0000256" key="6">
    <source>
        <dbReference type="RuleBase" id="RU003732"/>
    </source>
</evidence>
<keyword evidence="2 6" id="KW-0813">Transport</keyword>
<protein>
    <recommendedName>
        <fullName evidence="6">Transporter</fullName>
    </recommendedName>
</protein>
<evidence type="ECO:0000313" key="8">
    <source>
        <dbReference type="EMBL" id="AVY93301.1"/>
    </source>
</evidence>
<sequence>MTRSQWGSRLGFILAAAGSAVGLGAIWKFPFVAAQNGGGAFLLIFLAITFTLGLALMLAEMSIGRATQQSIVGALRTLKGGGWPVLGYLGVLGGFVVFSFYSVIGGWTIAYFVRALQGDIITRDTVQLGHMLDSFIADPVWPIAALSAFIGLTLAVVLAGVQKGIEQMSKLLMPLLFLLMLALIVRGLTLPGAMAGLLYFVRPDFSKVTADMLISALGLSFFSLSLGNGTLLAYGSYLPKEVRLANSAAWVVGLATLASLLAGLMVLPAVFAVGLDPQAGPGLTFMTMPAVFATLPGGQGFAIAFFALLIVAALTSSVSMLELVSCFLIDEFHLSRRSASLLVSALVFCFAVPASLSFGMLNGVRLGDKTIFDCMDFLASNILMPAVGAGVALFTAWISWPRLANELAGPGQRPLWLHGMWLLCGLVAPVAIGIIWINGL</sequence>
<feature type="transmembrane region" description="Helical" evidence="7">
    <location>
        <begin position="249"/>
        <end position="275"/>
    </location>
</feature>
<dbReference type="InterPro" id="IPR037272">
    <property type="entry name" value="SNS_sf"/>
</dbReference>
<feature type="transmembrane region" description="Helical" evidence="7">
    <location>
        <begin position="301"/>
        <end position="329"/>
    </location>
</feature>
<reference evidence="8 9" key="1">
    <citation type="submission" date="2018-04" db="EMBL/GenBank/DDBJ databases">
        <title>Denitrifier Microvirgula.</title>
        <authorList>
            <person name="Anderson E."/>
            <person name="Jang J."/>
            <person name="Ishii S."/>
        </authorList>
    </citation>
    <scope>NUCLEOTIDE SEQUENCE [LARGE SCALE GENOMIC DNA]</scope>
    <source>
        <strain evidence="8 9">BE2.4</strain>
    </source>
</reference>
<dbReference type="PANTHER" id="PTHR42948:SF1">
    <property type="entry name" value="TRANSPORTER"/>
    <property type="match status" value="1"/>
</dbReference>
<dbReference type="PRINTS" id="PR00176">
    <property type="entry name" value="NANEUSMPORT"/>
</dbReference>